<protein>
    <submittedName>
        <fullName evidence="1">Uncharacterized protein</fullName>
    </submittedName>
</protein>
<evidence type="ECO:0000313" key="2">
    <source>
        <dbReference type="Proteomes" id="UP000822688"/>
    </source>
</evidence>
<organism evidence="1 2">
    <name type="scientific">Ceratodon purpureus</name>
    <name type="common">Fire moss</name>
    <name type="synonym">Dicranum purpureum</name>
    <dbReference type="NCBI Taxonomy" id="3225"/>
    <lineage>
        <taxon>Eukaryota</taxon>
        <taxon>Viridiplantae</taxon>
        <taxon>Streptophyta</taxon>
        <taxon>Embryophyta</taxon>
        <taxon>Bryophyta</taxon>
        <taxon>Bryophytina</taxon>
        <taxon>Bryopsida</taxon>
        <taxon>Dicranidae</taxon>
        <taxon>Pseudoditrichales</taxon>
        <taxon>Ditrichaceae</taxon>
        <taxon>Ceratodon</taxon>
    </lineage>
</organism>
<evidence type="ECO:0000313" key="1">
    <source>
        <dbReference type="EMBL" id="KAG0583587.1"/>
    </source>
</evidence>
<comment type="caution">
    <text evidence="1">The sequence shown here is derived from an EMBL/GenBank/DDBJ whole genome shotgun (WGS) entry which is preliminary data.</text>
</comment>
<dbReference type="Proteomes" id="UP000822688">
    <property type="component" value="Chromosome 3"/>
</dbReference>
<name>A0A8T0IL28_CERPU</name>
<proteinExistence type="predicted"/>
<dbReference type="AlphaFoldDB" id="A0A8T0IL28"/>
<dbReference type="EMBL" id="CM026423">
    <property type="protein sequence ID" value="KAG0583587.1"/>
    <property type="molecule type" value="Genomic_DNA"/>
</dbReference>
<gene>
    <name evidence="1" type="ORF">KC19_3G147400</name>
</gene>
<accession>A0A8T0IL28</accession>
<reference evidence="1" key="1">
    <citation type="submission" date="2020-06" db="EMBL/GenBank/DDBJ databases">
        <title>WGS assembly of Ceratodon purpureus strain R40.</title>
        <authorList>
            <person name="Carey S.B."/>
            <person name="Jenkins J."/>
            <person name="Shu S."/>
            <person name="Lovell J.T."/>
            <person name="Sreedasyam A."/>
            <person name="Maumus F."/>
            <person name="Tiley G.P."/>
            <person name="Fernandez-Pozo N."/>
            <person name="Barry K."/>
            <person name="Chen C."/>
            <person name="Wang M."/>
            <person name="Lipzen A."/>
            <person name="Daum C."/>
            <person name="Saski C.A."/>
            <person name="Payton A.C."/>
            <person name="Mcbreen J.C."/>
            <person name="Conrad R.E."/>
            <person name="Kollar L.M."/>
            <person name="Olsson S."/>
            <person name="Huttunen S."/>
            <person name="Landis J.B."/>
            <person name="Wickett N.J."/>
            <person name="Johnson M.G."/>
            <person name="Rensing S.A."/>
            <person name="Grimwood J."/>
            <person name="Schmutz J."/>
            <person name="Mcdaniel S.F."/>
        </authorList>
    </citation>
    <scope>NUCLEOTIDE SEQUENCE</scope>
    <source>
        <strain evidence="1">R40</strain>
    </source>
</reference>
<keyword evidence="2" id="KW-1185">Reference proteome</keyword>
<sequence>MMPNVSRPPGFEITITLSHHAKSRNSIIVDDAARDVRIELHVGASGQSGQRGKAHPSLITLFDYNASIQRFVHIDSSVRD</sequence>